<evidence type="ECO:0000256" key="1">
    <source>
        <dbReference type="SAM" id="MobiDB-lite"/>
    </source>
</evidence>
<organism evidence="3 4">
    <name type="scientific">Pseudidiomarina taiwanensis</name>
    <dbReference type="NCBI Taxonomy" id="337250"/>
    <lineage>
        <taxon>Bacteria</taxon>
        <taxon>Pseudomonadati</taxon>
        <taxon>Pseudomonadota</taxon>
        <taxon>Gammaproteobacteria</taxon>
        <taxon>Alteromonadales</taxon>
        <taxon>Idiomarinaceae</taxon>
        <taxon>Pseudidiomarina</taxon>
    </lineage>
</organism>
<dbReference type="Proteomes" id="UP000288279">
    <property type="component" value="Unassembled WGS sequence"/>
</dbReference>
<evidence type="ECO:0000313" key="4">
    <source>
        <dbReference type="Proteomes" id="UP000288279"/>
    </source>
</evidence>
<gene>
    <name evidence="3" type="ORF">CWI83_06560</name>
</gene>
<feature type="region of interest" description="Disordered" evidence="1">
    <location>
        <begin position="65"/>
        <end position="90"/>
    </location>
</feature>
<keyword evidence="2" id="KW-0732">Signal</keyword>
<evidence type="ECO:0000313" key="3">
    <source>
        <dbReference type="EMBL" id="RUO78675.1"/>
    </source>
</evidence>
<evidence type="ECO:0000256" key="2">
    <source>
        <dbReference type="SAM" id="SignalP"/>
    </source>
</evidence>
<accession>A0A432ZKX3</accession>
<dbReference type="EMBL" id="PIQG01000002">
    <property type="protein sequence ID" value="RUO78675.1"/>
    <property type="molecule type" value="Genomic_DNA"/>
</dbReference>
<dbReference type="RefSeq" id="WP_126827320.1">
    <property type="nucleotide sequence ID" value="NZ_PIQG01000002.1"/>
</dbReference>
<dbReference type="AlphaFoldDB" id="A0A432ZKX3"/>
<comment type="caution">
    <text evidence="3">The sequence shown here is derived from an EMBL/GenBank/DDBJ whole genome shotgun (WGS) entry which is preliminary data.</text>
</comment>
<dbReference type="OrthoDB" id="6241253at2"/>
<protein>
    <submittedName>
        <fullName evidence="3">Uncharacterized protein</fullName>
    </submittedName>
</protein>
<reference evidence="3 4" key="1">
    <citation type="journal article" date="2011" name="Front. Microbiol.">
        <title>Genomic signatures of strain selection and enhancement in Bacillus atrophaeus var. globigii, a historical biowarfare simulant.</title>
        <authorList>
            <person name="Gibbons H.S."/>
            <person name="Broomall S.M."/>
            <person name="McNew L.A."/>
            <person name="Daligault H."/>
            <person name="Chapman C."/>
            <person name="Bruce D."/>
            <person name="Karavis M."/>
            <person name="Krepps M."/>
            <person name="McGregor P.A."/>
            <person name="Hong C."/>
            <person name="Park K.H."/>
            <person name="Akmal A."/>
            <person name="Feldman A."/>
            <person name="Lin J.S."/>
            <person name="Chang W.E."/>
            <person name="Higgs B.W."/>
            <person name="Demirev P."/>
            <person name="Lindquist J."/>
            <person name="Liem A."/>
            <person name="Fochler E."/>
            <person name="Read T.D."/>
            <person name="Tapia R."/>
            <person name="Johnson S."/>
            <person name="Bishop-Lilly K.A."/>
            <person name="Detter C."/>
            <person name="Han C."/>
            <person name="Sozhamannan S."/>
            <person name="Rosenzweig C.N."/>
            <person name="Skowronski E.W."/>
        </authorList>
    </citation>
    <scope>NUCLEOTIDE SEQUENCE [LARGE SCALE GENOMIC DNA]</scope>
    <source>
        <strain evidence="3 4">PIT1</strain>
    </source>
</reference>
<feature type="signal peptide" evidence="2">
    <location>
        <begin position="1"/>
        <end position="19"/>
    </location>
</feature>
<sequence length="90" mass="9903">MLKVILPVAALVLAGCASGNKTTSTATETTADTQQETAEVVYICTSEHVVGTNFKRRRCRTQEQIDQEREQAQSELSEFQRSTISAPIDN</sequence>
<feature type="compositionally biased region" description="Polar residues" evidence="1">
    <location>
        <begin position="73"/>
        <end position="90"/>
    </location>
</feature>
<proteinExistence type="predicted"/>
<name>A0A432ZKX3_9GAMM</name>
<dbReference type="PROSITE" id="PS51257">
    <property type="entry name" value="PROKAR_LIPOPROTEIN"/>
    <property type="match status" value="1"/>
</dbReference>
<feature type="chain" id="PRO_5019469213" evidence="2">
    <location>
        <begin position="20"/>
        <end position="90"/>
    </location>
</feature>
<keyword evidence="4" id="KW-1185">Reference proteome</keyword>